<evidence type="ECO:0000256" key="5">
    <source>
        <dbReference type="ARBA" id="ARBA00022759"/>
    </source>
</evidence>
<dbReference type="GO" id="GO:0051607">
    <property type="term" value="P:defense response to virus"/>
    <property type="evidence" value="ECO:0007669"/>
    <property type="project" value="UniProtKB-UniRule"/>
</dbReference>
<dbReference type="GO" id="GO:0046872">
    <property type="term" value="F:metal ion binding"/>
    <property type="evidence" value="ECO:0007669"/>
    <property type="project" value="UniProtKB-UniRule"/>
</dbReference>
<reference evidence="10" key="1">
    <citation type="journal article" date="2021" name="PeerJ">
        <title>Extensive microbial diversity within the chicken gut microbiome revealed by metagenomics and culture.</title>
        <authorList>
            <person name="Gilroy R."/>
            <person name="Ravi A."/>
            <person name="Getino M."/>
            <person name="Pursley I."/>
            <person name="Horton D.L."/>
            <person name="Alikhan N.F."/>
            <person name="Baker D."/>
            <person name="Gharbi K."/>
            <person name="Hall N."/>
            <person name="Watson M."/>
            <person name="Adriaenssens E.M."/>
            <person name="Foster-Nyarko E."/>
            <person name="Jarju S."/>
            <person name="Secka A."/>
            <person name="Antonio M."/>
            <person name="Oren A."/>
            <person name="Chaudhuri R.R."/>
            <person name="La Ragione R."/>
            <person name="Hildebrand F."/>
            <person name="Pallen M.J."/>
        </authorList>
    </citation>
    <scope>NUCLEOTIDE SEQUENCE</scope>
    <source>
        <strain evidence="10">ChiHjej9B8-1298</strain>
    </source>
</reference>
<dbReference type="InterPro" id="IPR021127">
    <property type="entry name" value="CRISPR_associated_Cas2"/>
</dbReference>
<keyword evidence="8 9" id="KW-0051">Antiviral defense</keyword>
<dbReference type="NCBIfam" id="TIGR01573">
    <property type="entry name" value="cas2"/>
    <property type="match status" value="1"/>
</dbReference>
<protein>
    <recommendedName>
        <fullName evidence="9">CRISPR-associated endoribonuclease Cas2</fullName>
        <ecNumber evidence="9">3.1.-.-</ecNumber>
    </recommendedName>
</protein>
<comment type="function">
    <text evidence="9">CRISPR (clustered regularly interspaced short palindromic repeat), is an adaptive immune system that provides protection against mobile genetic elements (viruses, transposable elements and conjugative plasmids). CRISPR clusters contain sequences complementary to antecedent mobile elements and target invading nucleic acids. CRISPR clusters are transcribed and processed into CRISPR RNA (crRNA). Functions as a ssRNA-specific endoribonuclease. Involved in the integration of spacer DNA into the CRISPR cassette.</text>
</comment>
<dbReference type="SUPFAM" id="SSF143430">
    <property type="entry name" value="TTP0101/SSO1404-like"/>
    <property type="match status" value="1"/>
</dbReference>
<feature type="binding site" evidence="9">
    <location>
        <position position="7"/>
    </location>
    <ligand>
        <name>Mg(2+)</name>
        <dbReference type="ChEBI" id="CHEBI:18420"/>
        <note>catalytic</note>
    </ligand>
</feature>
<gene>
    <name evidence="9 10" type="primary">cas2</name>
    <name evidence="10" type="ORF">H9814_06665</name>
</gene>
<evidence type="ECO:0000256" key="6">
    <source>
        <dbReference type="ARBA" id="ARBA00022801"/>
    </source>
</evidence>
<evidence type="ECO:0000256" key="2">
    <source>
        <dbReference type="ARBA" id="ARBA00009959"/>
    </source>
</evidence>
<evidence type="ECO:0000313" key="10">
    <source>
        <dbReference type="EMBL" id="HIZ33203.1"/>
    </source>
</evidence>
<dbReference type="Pfam" id="PF09827">
    <property type="entry name" value="CRISPR_Cas2"/>
    <property type="match status" value="1"/>
</dbReference>
<comment type="subunit">
    <text evidence="9">Homodimer, forms a heterotetramer with a Cas1 homodimer.</text>
</comment>
<comment type="similarity">
    <text evidence="2 9">Belongs to the CRISPR-associated endoribonuclease Cas2 protein family.</text>
</comment>
<evidence type="ECO:0000256" key="7">
    <source>
        <dbReference type="ARBA" id="ARBA00022842"/>
    </source>
</evidence>
<dbReference type="GO" id="GO:0016787">
    <property type="term" value="F:hydrolase activity"/>
    <property type="evidence" value="ECO:0007669"/>
    <property type="project" value="UniProtKB-KW"/>
</dbReference>
<evidence type="ECO:0000313" key="11">
    <source>
        <dbReference type="Proteomes" id="UP000824028"/>
    </source>
</evidence>
<proteinExistence type="inferred from homology"/>
<dbReference type="EMBL" id="DXBX01000051">
    <property type="protein sequence ID" value="HIZ33203.1"/>
    <property type="molecule type" value="Genomic_DNA"/>
</dbReference>
<dbReference type="AlphaFoldDB" id="A0A9D2J1M5"/>
<evidence type="ECO:0000256" key="4">
    <source>
        <dbReference type="ARBA" id="ARBA00022723"/>
    </source>
</evidence>
<evidence type="ECO:0000256" key="8">
    <source>
        <dbReference type="ARBA" id="ARBA00023118"/>
    </source>
</evidence>
<dbReference type="GO" id="GO:0004521">
    <property type="term" value="F:RNA endonuclease activity"/>
    <property type="evidence" value="ECO:0007669"/>
    <property type="project" value="InterPro"/>
</dbReference>
<evidence type="ECO:0000256" key="3">
    <source>
        <dbReference type="ARBA" id="ARBA00022722"/>
    </source>
</evidence>
<accession>A0A9D2J1M5</accession>
<dbReference type="Gene3D" id="3.30.70.240">
    <property type="match status" value="1"/>
</dbReference>
<evidence type="ECO:0000256" key="9">
    <source>
        <dbReference type="HAMAP-Rule" id="MF_01471"/>
    </source>
</evidence>
<comment type="caution">
    <text evidence="10">The sequence shown here is derived from an EMBL/GenBank/DDBJ whole genome shotgun (WGS) entry which is preliminary data.</text>
</comment>
<comment type="cofactor">
    <cofactor evidence="1 9">
        <name>Mg(2+)</name>
        <dbReference type="ChEBI" id="CHEBI:18420"/>
    </cofactor>
</comment>
<sequence>MLVISYDIADDLKRSRFARMLTKHGAIRLQYSVYEIVNTKRVTDNIQEKIKSFAKHFNPSDSVIIFEISRDKLIKFGNAIHRDENIVFL</sequence>
<reference evidence="10" key="2">
    <citation type="submission" date="2021-04" db="EMBL/GenBank/DDBJ databases">
        <authorList>
            <person name="Gilroy R."/>
        </authorList>
    </citation>
    <scope>NUCLEOTIDE SEQUENCE</scope>
    <source>
        <strain evidence="10">ChiHjej9B8-1298</strain>
    </source>
</reference>
<name>A0A9D2J1M5_9BACE</name>
<organism evidence="10 11">
    <name type="scientific">Candidatus Bacteroides merdigallinarum</name>
    <dbReference type="NCBI Taxonomy" id="2838473"/>
    <lineage>
        <taxon>Bacteria</taxon>
        <taxon>Pseudomonadati</taxon>
        <taxon>Bacteroidota</taxon>
        <taxon>Bacteroidia</taxon>
        <taxon>Bacteroidales</taxon>
        <taxon>Bacteroidaceae</taxon>
        <taxon>Bacteroides</taxon>
    </lineage>
</organism>
<dbReference type="InterPro" id="IPR019199">
    <property type="entry name" value="Virulence_VapD/CRISPR_Cas2"/>
</dbReference>
<dbReference type="Proteomes" id="UP000824028">
    <property type="component" value="Unassembled WGS sequence"/>
</dbReference>
<keyword evidence="5 9" id="KW-0255">Endonuclease</keyword>
<dbReference type="HAMAP" id="MF_01471">
    <property type="entry name" value="Cas2"/>
    <property type="match status" value="1"/>
</dbReference>
<dbReference type="EC" id="3.1.-.-" evidence="9"/>
<dbReference type="PANTHER" id="PTHR34405">
    <property type="entry name" value="CRISPR-ASSOCIATED ENDORIBONUCLEASE CAS2"/>
    <property type="match status" value="1"/>
</dbReference>
<keyword evidence="3 9" id="KW-0540">Nuclease</keyword>
<keyword evidence="4 9" id="KW-0479">Metal-binding</keyword>
<keyword evidence="6 9" id="KW-0378">Hydrolase</keyword>
<dbReference type="PANTHER" id="PTHR34405:SF3">
    <property type="entry name" value="CRISPR-ASSOCIATED ENDORIBONUCLEASE CAS2 3"/>
    <property type="match status" value="1"/>
</dbReference>
<dbReference type="GO" id="GO:0043571">
    <property type="term" value="P:maintenance of CRISPR repeat elements"/>
    <property type="evidence" value="ECO:0007669"/>
    <property type="project" value="UniProtKB-UniRule"/>
</dbReference>
<keyword evidence="7 9" id="KW-0460">Magnesium</keyword>
<evidence type="ECO:0000256" key="1">
    <source>
        <dbReference type="ARBA" id="ARBA00001946"/>
    </source>
</evidence>